<evidence type="ECO:0000259" key="2">
    <source>
        <dbReference type="Pfam" id="PF20148"/>
    </source>
</evidence>
<evidence type="ECO:0000259" key="3">
    <source>
        <dbReference type="Pfam" id="PF22905"/>
    </source>
</evidence>
<dbReference type="InterPro" id="IPR054469">
    <property type="entry name" value="Pred_hydrolase_N"/>
</dbReference>
<feature type="region of interest" description="Disordered" evidence="1">
    <location>
        <begin position="456"/>
        <end position="522"/>
    </location>
</feature>
<protein>
    <submittedName>
        <fullName evidence="4">Uncharacterized protein</fullName>
    </submittedName>
</protein>
<feature type="compositionally biased region" description="Basic and acidic residues" evidence="1">
    <location>
        <begin position="466"/>
        <end position="475"/>
    </location>
</feature>
<feature type="compositionally biased region" description="Polar residues" evidence="1">
    <location>
        <begin position="507"/>
        <end position="519"/>
    </location>
</feature>
<feature type="domain" description="DUF6531" evidence="2">
    <location>
        <begin position="520"/>
        <end position="564"/>
    </location>
</feature>
<feature type="compositionally biased region" description="Low complexity" evidence="1">
    <location>
        <begin position="624"/>
        <end position="634"/>
    </location>
</feature>
<dbReference type="Pfam" id="PF22905">
    <property type="entry name" value="Hydro_N_hd"/>
    <property type="match status" value="1"/>
</dbReference>
<dbReference type="InterPro" id="IPR045351">
    <property type="entry name" value="DUF6531"/>
</dbReference>
<dbReference type="Pfam" id="PF20148">
    <property type="entry name" value="DUF6531"/>
    <property type="match status" value="1"/>
</dbReference>
<sequence length="703" mass="74921">MTSYPDLTHLDISTLTAGAGGDPWKVDASVQAGQPQAISDLGAAFHKAAGHTQDTDTEFVEARKRFEASWNRRPNGHPINDAAEVQQVVTSLKLQSEQLGNIAVDLASIAAKLAETQQSSHREIAQLNFKLRLADAKYGEALEADDADEAREWKEAAIAETRETYDDVVELRTDYALALSTAMSSLKSFGYGAGAVDSVDGYDGATVGPPEATRPGSWQDMLTPADTAAEQPTLLGPDGLQPPTPLDQLQERLTSDGPGPGETGPVDPLLAPVVAGNRAALERQATQVAEAWRKLGEAQRKANAAAAEAYVRGPGNGPDRDVLTQLAQDVFDARRELKEEDALLGRMNDAHTAQGGRPVPRAPLPENIDVQSFAPPPGWKEHSRELSESSLGLIPDVAKHLDTIQHWDERSNSERTEAVAELAGLLPLPGLKAAGPLARVADGVIGFADEIPGATRVADDIPTPDVPHHTPHDAPDAPDLPPSHPDDPDVDLTPPNHDAGPVRDDPSSSIETGQKQTSPEPVDLATGEYLLPATDVDLPGVLPLRLTRQHRSQYRHGIWFGPSWPAPGIPAPRWTRTPSPPSTPTASCSPSTTPSPASLRHPGTADAGSCTSTTPDTDSRTRSPRSTGTSPSPYRTHRRCCACRRSPIAIRTESRSTTPIPVSHCGWSTAAAWRSTSSARTDESRATGSTPQRFASSAMTQEI</sequence>
<evidence type="ECO:0000313" key="5">
    <source>
        <dbReference type="Proteomes" id="UP000466931"/>
    </source>
</evidence>
<feature type="compositionally biased region" description="Polar residues" evidence="1">
    <location>
        <begin position="686"/>
        <end position="703"/>
    </location>
</feature>
<feature type="compositionally biased region" description="Low complexity" evidence="1">
    <location>
        <begin position="584"/>
        <end position="598"/>
    </location>
</feature>
<evidence type="ECO:0000256" key="1">
    <source>
        <dbReference type="SAM" id="MobiDB-lite"/>
    </source>
</evidence>
<feature type="region of interest" description="Disordered" evidence="1">
    <location>
        <begin position="674"/>
        <end position="703"/>
    </location>
</feature>
<name>A0A7I7Y570_9MYCO</name>
<gene>
    <name evidence="4" type="ORF">MCNF_54330</name>
</gene>
<dbReference type="Proteomes" id="UP000466931">
    <property type="component" value="Chromosome"/>
</dbReference>
<dbReference type="AlphaFoldDB" id="A0A7I7Y570"/>
<reference evidence="4" key="1">
    <citation type="journal article" date="2019" name="Emerg. Microbes Infect.">
        <title>Comprehensive subspecies identification of 175 nontuberculous mycobacteria species based on 7547 genomic profiles.</title>
        <authorList>
            <person name="Matsumoto Y."/>
            <person name="Kinjo T."/>
            <person name="Motooka D."/>
            <person name="Nabeya D."/>
            <person name="Jung N."/>
            <person name="Uechi K."/>
            <person name="Horii T."/>
            <person name="Iida T."/>
            <person name="Fujita J."/>
            <person name="Nakamura S."/>
        </authorList>
    </citation>
    <scope>NUCLEOTIDE SEQUENCE [LARGE SCALE GENOMIC DNA]</scope>
    <source>
        <strain evidence="4">JCM 13671</strain>
    </source>
</reference>
<feature type="domain" description="Predicted hydrolase N-terminal" evidence="3">
    <location>
        <begin position="6"/>
        <end position="186"/>
    </location>
</feature>
<feature type="region of interest" description="Disordered" evidence="1">
    <location>
        <begin position="570"/>
        <end position="637"/>
    </location>
</feature>
<proteinExistence type="predicted"/>
<organism evidence="4 5">
    <name type="scientific">Mycolicibacterium confluentis</name>
    <dbReference type="NCBI Taxonomy" id="28047"/>
    <lineage>
        <taxon>Bacteria</taxon>
        <taxon>Bacillati</taxon>
        <taxon>Actinomycetota</taxon>
        <taxon>Actinomycetes</taxon>
        <taxon>Mycobacteriales</taxon>
        <taxon>Mycobacteriaceae</taxon>
        <taxon>Mycolicibacterium</taxon>
    </lineage>
</organism>
<feature type="region of interest" description="Disordered" evidence="1">
    <location>
        <begin position="230"/>
        <end position="266"/>
    </location>
</feature>
<reference evidence="4" key="2">
    <citation type="submission" date="2020-02" db="EMBL/GenBank/DDBJ databases">
        <authorList>
            <person name="Matsumoto Y."/>
            <person name="Motooka D."/>
            <person name="Nakamura S."/>
        </authorList>
    </citation>
    <scope>NUCLEOTIDE SEQUENCE</scope>
    <source>
        <strain evidence="4">JCM 13671</strain>
    </source>
</reference>
<accession>A0A7I7Y570</accession>
<evidence type="ECO:0000313" key="4">
    <source>
        <dbReference type="EMBL" id="BBZ36828.1"/>
    </source>
</evidence>
<dbReference type="EMBL" id="AP022612">
    <property type="protein sequence ID" value="BBZ36828.1"/>
    <property type="molecule type" value="Genomic_DNA"/>
</dbReference>
<keyword evidence="5" id="KW-1185">Reference proteome</keyword>